<dbReference type="EMBL" id="VOSB01000007">
    <property type="protein sequence ID" value="TXE18600.1"/>
    <property type="molecule type" value="Genomic_DNA"/>
</dbReference>
<proteinExistence type="predicted"/>
<sequence length="61" mass="7201">MIVKQTILDTIEDLCSDFLYYDRKEDEDLTMELLNKAVEDGEITVKEMVDKFESCLRNTYS</sequence>
<evidence type="ECO:0000313" key="2">
    <source>
        <dbReference type="Proteomes" id="UP000321938"/>
    </source>
</evidence>
<comment type="caution">
    <text evidence="1">The sequence shown here is derived from an EMBL/GenBank/DDBJ whole genome shotgun (WGS) entry which is preliminary data.</text>
</comment>
<keyword evidence="2" id="KW-1185">Reference proteome</keyword>
<dbReference type="Proteomes" id="UP000321938">
    <property type="component" value="Unassembled WGS sequence"/>
</dbReference>
<reference evidence="1 2" key="1">
    <citation type="submission" date="2019-08" db="EMBL/GenBank/DDBJ databases">
        <title>Genome of Psychroserpens burtonensis ACAM 167.</title>
        <authorList>
            <person name="Bowman J.P."/>
        </authorList>
    </citation>
    <scope>NUCLEOTIDE SEQUENCE [LARGE SCALE GENOMIC DNA]</scope>
    <source>
        <strain evidence="1 2">ACAM 167</strain>
    </source>
</reference>
<dbReference type="RefSeq" id="WP_147231358.1">
    <property type="nucleotide sequence ID" value="NZ_VOSB01000007.1"/>
</dbReference>
<name>A0A5C7B8F7_9FLAO</name>
<dbReference type="AlphaFoldDB" id="A0A5C7B8F7"/>
<gene>
    <name evidence="1" type="ORF">ES692_06035</name>
</gene>
<protein>
    <submittedName>
        <fullName evidence="1">Uncharacterized protein</fullName>
    </submittedName>
</protein>
<evidence type="ECO:0000313" key="1">
    <source>
        <dbReference type="EMBL" id="TXE18600.1"/>
    </source>
</evidence>
<dbReference type="OrthoDB" id="9930656at2"/>
<accession>A0A5C7B8F7</accession>
<organism evidence="1 2">
    <name type="scientific">Psychroserpens burtonensis</name>
    <dbReference type="NCBI Taxonomy" id="49278"/>
    <lineage>
        <taxon>Bacteria</taxon>
        <taxon>Pseudomonadati</taxon>
        <taxon>Bacteroidota</taxon>
        <taxon>Flavobacteriia</taxon>
        <taxon>Flavobacteriales</taxon>
        <taxon>Flavobacteriaceae</taxon>
        <taxon>Psychroserpens</taxon>
    </lineage>
</organism>